<evidence type="ECO:0000256" key="1">
    <source>
        <dbReference type="SAM" id="Phobius"/>
    </source>
</evidence>
<comment type="caution">
    <text evidence="2">The sequence shown here is derived from an EMBL/GenBank/DDBJ whole genome shotgun (WGS) entry which is preliminary data.</text>
</comment>
<proteinExistence type="predicted"/>
<reference evidence="2 3" key="1">
    <citation type="submission" date="2020-10" db="EMBL/GenBank/DDBJ databases">
        <title>Connecting structure to function with the recovery of over 1000 high-quality activated sludge metagenome-assembled genomes encoding full-length rRNA genes using long-read sequencing.</title>
        <authorList>
            <person name="Singleton C.M."/>
            <person name="Petriglieri F."/>
            <person name="Kristensen J.M."/>
            <person name="Kirkegaard R.H."/>
            <person name="Michaelsen T.Y."/>
            <person name="Andersen M.H."/>
            <person name="Karst S.M."/>
            <person name="Dueholm M.S."/>
            <person name="Nielsen P.H."/>
            <person name="Albertsen M."/>
        </authorList>
    </citation>
    <scope>NUCLEOTIDE SEQUENCE [LARGE SCALE GENOMIC DNA]</scope>
    <source>
        <strain evidence="2">OdNE_18-Q3-R46-58_MAXAC.008</strain>
    </source>
</reference>
<gene>
    <name evidence="2" type="ORF">IPN91_07375</name>
</gene>
<evidence type="ECO:0000313" key="2">
    <source>
        <dbReference type="EMBL" id="MBK8572463.1"/>
    </source>
</evidence>
<keyword evidence="1" id="KW-0812">Transmembrane</keyword>
<dbReference type="AlphaFoldDB" id="A0A936K5H1"/>
<accession>A0A936K5H1</accession>
<name>A0A936K5H1_9BACT</name>
<organism evidence="2 3">
    <name type="scientific">Candidatus Geothrix odensensis</name>
    <dbReference type="NCBI Taxonomy" id="2954440"/>
    <lineage>
        <taxon>Bacteria</taxon>
        <taxon>Pseudomonadati</taxon>
        <taxon>Acidobacteriota</taxon>
        <taxon>Holophagae</taxon>
        <taxon>Holophagales</taxon>
        <taxon>Holophagaceae</taxon>
        <taxon>Geothrix</taxon>
    </lineage>
</organism>
<keyword evidence="1" id="KW-1133">Transmembrane helix</keyword>
<protein>
    <submittedName>
        <fullName evidence="2">Uncharacterized protein</fullName>
    </submittedName>
</protein>
<feature type="transmembrane region" description="Helical" evidence="1">
    <location>
        <begin position="75"/>
        <end position="93"/>
    </location>
</feature>
<dbReference type="EMBL" id="JADKCH010000005">
    <property type="protein sequence ID" value="MBK8572463.1"/>
    <property type="molecule type" value="Genomic_DNA"/>
</dbReference>
<keyword evidence="1" id="KW-0472">Membrane</keyword>
<feature type="transmembrane region" description="Helical" evidence="1">
    <location>
        <begin position="42"/>
        <end position="63"/>
    </location>
</feature>
<sequence length="134" mass="14723">MPAFLLEILLQILAEALAEFLLGFGFESVAQIFRSNRKSNVYMAASGAVILGGILGALSAFFYPHQIASPFRFPWISLILSPLACGFALKLVGEWRKRRGGESTFLSTFLGGFVFALSIALARFFLFKLVLVKP</sequence>
<feature type="transmembrane region" description="Helical" evidence="1">
    <location>
        <begin position="105"/>
        <end position="126"/>
    </location>
</feature>
<evidence type="ECO:0000313" key="3">
    <source>
        <dbReference type="Proteomes" id="UP000709959"/>
    </source>
</evidence>
<dbReference type="Proteomes" id="UP000709959">
    <property type="component" value="Unassembled WGS sequence"/>
</dbReference>